<protein>
    <submittedName>
        <fullName evidence="2">Uncharacterized protein</fullName>
    </submittedName>
</protein>
<evidence type="ECO:0000256" key="1">
    <source>
        <dbReference type="SAM" id="MobiDB-lite"/>
    </source>
</evidence>
<name>A0A834AF25_9CHIR</name>
<evidence type="ECO:0000313" key="2">
    <source>
        <dbReference type="EMBL" id="KAF6109754.1"/>
    </source>
</evidence>
<comment type="caution">
    <text evidence="2">The sequence shown here is derived from an EMBL/GenBank/DDBJ whole genome shotgun (WGS) entry which is preliminary data.</text>
</comment>
<proteinExistence type="predicted"/>
<dbReference type="AlphaFoldDB" id="A0A834AF25"/>
<dbReference type="Proteomes" id="UP000664940">
    <property type="component" value="Unassembled WGS sequence"/>
</dbReference>
<feature type="region of interest" description="Disordered" evidence="1">
    <location>
        <begin position="87"/>
        <end position="128"/>
    </location>
</feature>
<organism evidence="2 3">
    <name type="scientific">Phyllostomus discolor</name>
    <name type="common">pale spear-nosed bat</name>
    <dbReference type="NCBI Taxonomy" id="89673"/>
    <lineage>
        <taxon>Eukaryota</taxon>
        <taxon>Metazoa</taxon>
        <taxon>Chordata</taxon>
        <taxon>Craniata</taxon>
        <taxon>Vertebrata</taxon>
        <taxon>Euteleostomi</taxon>
        <taxon>Mammalia</taxon>
        <taxon>Eutheria</taxon>
        <taxon>Laurasiatheria</taxon>
        <taxon>Chiroptera</taxon>
        <taxon>Yangochiroptera</taxon>
        <taxon>Phyllostomidae</taxon>
        <taxon>Phyllostominae</taxon>
        <taxon>Phyllostomus</taxon>
    </lineage>
</organism>
<sequence length="157" mass="17052">MCTIPSPEPELLLPSPGVSICPSSVSLCAVTAPAEPPLIFCSNNGAPPTPAHPRTTRILKSIDFNEISIPVSELPLCFVWVPRRDRSGGWDKTPAQSALARPAQRSQRRKAKGCDGQDLMPGPWQGGRARVRHTDSLGVLSKTRSEAGWAMATEKWW</sequence>
<accession>A0A834AF25</accession>
<gene>
    <name evidence="2" type="ORF">HJG60_010957</name>
</gene>
<reference evidence="2 3" key="1">
    <citation type="journal article" date="2020" name="Nature">
        <title>Six reference-quality genomes reveal evolution of bat adaptations.</title>
        <authorList>
            <person name="Jebb D."/>
            <person name="Huang Z."/>
            <person name="Pippel M."/>
            <person name="Hughes G.M."/>
            <person name="Lavrichenko K."/>
            <person name="Devanna P."/>
            <person name="Winkler S."/>
            <person name="Jermiin L.S."/>
            <person name="Skirmuntt E.C."/>
            <person name="Katzourakis A."/>
            <person name="Burkitt-Gray L."/>
            <person name="Ray D.A."/>
            <person name="Sullivan K.A.M."/>
            <person name="Roscito J.G."/>
            <person name="Kirilenko B.M."/>
            <person name="Davalos L.M."/>
            <person name="Corthals A.P."/>
            <person name="Power M.L."/>
            <person name="Jones G."/>
            <person name="Ransome R.D."/>
            <person name="Dechmann D.K.N."/>
            <person name="Locatelli A.G."/>
            <person name="Puechmaille S.J."/>
            <person name="Fedrigo O."/>
            <person name="Jarvis E.D."/>
            <person name="Hiller M."/>
            <person name="Vernes S.C."/>
            <person name="Myers E.W."/>
            <person name="Teeling E.C."/>
        </authorList>
    </citation>
    <scope>NUCLEOTIDE SEQUENCE [LARGE SCALE GENOMIC DNA]</scope>
    <source>
        <strain evidence="2">Bat1K_MPI-CBG_1</strain>
    </source>
</reference>
<evidence type="ECO:0000313" key="3">
    <source>
        <dbReference type="Proteomes" id="UP000664940"/>
    </source>
</evidence>
<dbReference type="EMBL" id="JABVXQ010000005">
    <property type="protein sequence ID" value="KAF6109754.1"/>
    <property type="molecule type" value="Genomic_DNA"/>
</dbReference>